<name>A0ABY5DI67_9ACTN</name>
<evidence type="ECO:0000313" key="3">
    <source>
        <dbReference type="Proteomes" id="UP001055940"/>
    </source>
</evidence>
<feature type="region of interest" description="Disordered" evidence="1">
    <location>
        <begin position="1"/>
        <end position="25"/>
    </location>
</feature>
<evidence type="ECO:0000313" key="2">
    <source>
        <dbReference type="EMBL" id="USY23526.1"/>
    </source>
</evidence>
<dbReference type="RefSeq" id="WP_254422180.1">
    <property type="nucleotide sequence ID" value="NZ_CP099837.1"/>
</dbReference>
<dbReference type="Proteomes" id="UP001055940">
    <property type="component" value="Chromosome"/>
</dbReference>
<keyword evidence="3" id="KW-1185">Reference proteome</keyword>
<accession>A0ABY5DI67</accession>
<organism evidence="2 3">
    <name type="scientific">Nocardiopsis exhalans</name>
    <dbReference type="NCBI Taxonomy" id="163604"/>
    <lineage>
        <taxon>Bacteria</taxon>
        <taxon>Bacillati</taxon>
        <taxon>Actinomycetota</taxon>
        <taxon>Actinomycetes</taxon>
        <taxon>Streptosporangiales</taxon>
        <taxon>Nocardiopsidaceae</taxon>
        <taxon>Nocardiopsis</taxon>
    </lineage>
</organism>
<dbReference type="EMBL" id="CP099837">
    <property type="protein sequence ID" value="USY23526.1"/>
    <property type="molecule type" value="Genomic_DNA"/>
</dbReference>
<evidence type="ECO:0000256" key="1">
    <source>
        <dbReference type="SAM" id="MobiDB-lite"/>
    </source>
</evidence>
<gene>
    <name evidence="2" type="ORF">NE857_01910</name>
</gene>
<reference evidence="2" key="1">
    <citation type="submission" date="2022-06" db="EMBL/GenBank/DDBJ databases">
        <authorList>
            <person name="Ping M."/>
        </authorList>
    </citation>
    <scope>NUCLEOTIDE SEQUENCE</scope>
    <source>
        <strain evidence="2">JCM11759T</strain>
    </source>
</reference>
<sequence>MAASAKGRSTRPDSGLTAMKSASGQVGAKNAAASAITARTAAAEAAGSGAALVMGPMVMGCDSSLL</sequence>
<protein>
    <submittedName>
        <fullName evidence="2">Uncharacterized protein</fullName>
    </submittedName>
</protein>
<proteinExistence type="predicted"/>